<keyword evidence="3 12" id="KW-0813">Transport</keyword>
<organism evidence="13">
    <name type="scientific">Oppiella nova</name>
    <dbReference type="NCBI Taxonomy" id="334625"/>
    <lineage>
        <taxon>Eukaryota</taxon>
        <taxon>Metazoa</taxon>
        <taxon>Ecdysozoa</taxon>
        <taxon>Arthropoda</taxon>
        <taxon>Chelicerata</taxon>
        <taxon>Arachnida</taxon>
        <taxon>Acari</taxon>
        <taxon>Acariformes</taxon>
        <taxon>Sarcoptiformes</taxon>
        <taxon>Oribatida</taxon>
        <taxon>Brachypylina</taxon>
        <taxon>Oppioidea</taxon>
        <taxon>Oppiidae</taxon>
        <taxon>Oppiella</taxon>
    </lineage>
</organism>
<dbReference type="GO" id="GO:0034220">
    <property type="term" value="P:monoatomic ion transmembrane transport"/>
    <property type="evidence" value="ECO:0007669"/>
    <property type="project" value="UniProtKB-KW"/>
</dbReference>
<evidence type="ECO:0000256" key="4">
    <source>
        <dbReference type="ARBA" id="ARBA00022475"/>
    </source>
</evidence>
<dbReference type="OrthoDB" id="5867527at2759"/>
<keyword evidence="6" id="KW-0303">Gap junction</keyword>
<dbReference type="PROSITE" id="PS51013">
    <property type="entry name" value="PANNEXIN"/>
    <property type="match status" value="1"/>
</dbReference>
<evidence type="ECO:0000256" key="3">
    <source>
        <dbReference type="ARBA" id="ARBA00022448"/>
    </source>
</evidence>
<comment type="function">
    <text evidence="12">Structural component of the gap junctions.</text>
</comment>
<keyword evidence="11 12" id="KW-0407">Ion channel</keyword>
<dbReference type="Proteomes" id="UP000728032">
    <property type="component" value="Unassembled WGS sequence"/>
</dbReference>
<keyword evidence="10 12" id="KW-0472">Membrane</keyword>
<keyword evidence="8 12" id="KW-1133">Transmembrane helix</keyword>
<evidence type="ECO:0000256" key="6">
    <source>
        <dbReference type="ARBA" id="ARBA00022868"/>
    </source>
</evidence>
<evidence type="ECO:0000256" key="7">
    <source>
        <dbReference type="ARBA" id="ARBA00022949"/>
    </source>
</evidence>
<dbReference type="EMBL" id="CAJPVJ010031953">
    <property type="protein sequence ID" value="CAG2180465.1"/>
    <property type="molecule type" value="Genomic_DNA"/>
</dbReference>
<evidence type="ECO:0000256" key="10">
    <source>
        <dbReference type="ARBA" id="ARBA00023136"/>
    </source>
</evidence>
<gene>
    <name evidence="12" type="primary">inx</name>
    <name evidence="13" type="ORF">ONB1V03_LOCUS19888</name>
</gene>
<keyword evidence="14" id="KW-1185">Reference proteome</keyword>
<comment type="caution">
    <text evidence="12">Lacks conserved residue(s) required for the propagation of feature annotation.</text>
</comment>
<protein>
    <recommendedName>
        <fullName evidence="12">Innexin</fullName>
    </recommendedName>
</protein>
<accession>A0A7R9MNS7</accession>
<evidence type="ECO:0000256" key="1">
    <source>
        <dbReference type="ARBA" id="ARBA00004610"/>
    </source>
</evidence>
<dbReference type="PANTHER" id="PTHR11893:SF41">
    <property type="entry name" value="INNEXIN INX2"/>
    <property type="match status" value="1"/>
</dbReference>
<evidence type="ECO:0000313" key="14">
    <source>
        <dbReference type="Proteomes" id="UP000728032"/>
    </source>
</evidence>
<comment type="subcellular location">
    <subcellularLocation>
        <location evidence="1">Cell junction</location>
        <location evidence="1">Gap junction</location>
    </subcellularLocation>
    <subcellularLocation>
        <location evidence="2 12">Cell membrane</location>
        <topology evidence="2 12">Multi-pass membrane protein</topology>
    </subcellularLocation>
</comment>
<evidence type="ECO:0000256" key="9">
    <source>
        <dbReference type="ARBA" id="ARBA00023065"/>
    </source>
</evidence>
<dbReference type="GO" id="GO:0005886">
    <property type="term" value="C:plasma membrane"/>
    <property type="evidence" value="ECO:0007669"/>
    <property type="project" value="UniProtKB-SubCell"/>
</dbReference>
<feature type="transmembrane region" description="Helical" evidence="12">
    <location>
        <begin position="73"/>
        <end position="97"/>
    </location>
</feature>
<evidence type="ECO:0000256" key="2">
    <source>
        <dbReference type="ARBA" id="ARBA00004651"/>
    </source>
</evidence>
<dbReference type="InterPro" id="IPR000990">
    <property type="entry name" value="Innexin"/>
</dbReference>
<name>A0A7R9MNS7_9ACAR</name>
<reference evidence="13" key="1">
    <citation type="submission" date="2020-11" db="EMBL/GenBank/DDBJ databases">
        <authorList>
            <person name="Tran Van P."/>
        </authorList>
    </citation>
    <scope>NUCLEOTIDE SEQUENCE</scope>
</reference>
<sequence>MYVIDAFLGGAFRSYGLDVLKYSEMDHVVRVDPMIATFPRMTKCTFHKFGSSGDVQKHDAYCLLPLNIVNEKIYIFLWFWFVFLATITGITLIYRLFIMFFSGLRFSVLRSKASVTDVNHLRRVMAVSRIGDWFLLYLLCKNTDAQHYKELIQEYSKEIVNDGSGQALIHTALPEKPGLEINS</sequence>
<evidence type="ECO:0000256" key="5">
    <source>
        <dbReference type="ARBA" id="ARBA00022692"/>
    </source>
</evidence>
<dbReference type="GO" id="GO:0005243">
    <property type="term" value="F:gap junction channel activity"/>
    <property type="evidence" value="ECO:0007669"/>
    <property type="project" value="TreeGrafter"/>
</dbReference>
<keyword evidence="4" id="KW-1003">Cell membrane</keyword>
<evidence type="ECO:0000256" key="12">
    <source>
        <dbReference type="RuleBase" id="RU010713"/>
    </source>
</evidence>
<evidence type="ECO:0000256" key="8">
    <source>
        <dbReference type="ARBA" id="ARBA00022989"/>
    </source>
</evidence>
<dbReference type="PANTHER" id="PTHR11893">
    <property type="entry name" value="INNEXIN"/>
    <property type="match status" value="1"/>
</dbReference>
<comment type="similarity">
    <text evidence="12">Belongs to the pannexin family.</text>
</comment>
<keyword evidence="5 12" id="KW-0812">Transmembrane</keyword>
<evidence type="ECO:0000256" key="11">
    <source>
        <dbReference type="ARBA" id="ARBA00023303"/>
    </source>
</evidence>
<dbReference type="Pfam" id="PF00876">
    <property type="entry name" value="Innexin"/>
    <property type="match status" value="1"/>
</dbReference>
<dbReference type="AlphaFoldDB" id="A0A7R9MNS7"/>
<dbReference type="GO" id="GO:0007602">
    <property type="term" value="P:phototransduction"/>
    <property type="evidence" value="ECO:0007669"/>
    <property type="project" value="TreeGrafter"/>
</dbReference>
<dbReference type="PRINTS" id="PR01262">
    <property type="entry name" value="INNEXIN"/>
</dbReference>
<proteinExistence type="inferred from homology"/>
<evidence type="ECO:0000313" key="13">
    <source>
        <dbReference type="EMBL" id="CAD7663328.1"/>
    </source>
</evidence>
<keyword evidence="7" id="KW-0965">Cell junction</keyword>
<dbReference type="EMBL" id="OC946778">
    <property type="protein sequence ID" value="CAD7663328.1"/>
    <property type="molecule type" value="Genomic_DNA"/>
</dbReference>
<keyword evidence="9 12" id="KW-0406">Ion transport</keyword>
<dbReference type="GO" id="GO:0005921">
    <property type="term" value="C:gap junction"/>
    <property type="evidence" value="ECO:0007669"/>
    <property type="project" value="UniProtKB-SubCell"/>
</dbReference>